<comment type="caution">
    <text evidence="1">The sequence shown here is derived from an EMBL/GenBank/DDBJ whole genome shotgun (WGS) entry which is preliminary data.</text>
</comment>
<name>E6QHI9_9ZZZZ</name>
<gene>
    <name evidence="1" type="ORF">CARN6_2816</name>
</gene>
<accession>E6QHI9</accession>
<dbReference type="AlphaFoldDB" id="E6QHI9"/>
<proteinExistence type="predicted"/>
<evidence type="ECO:0000313" key="1">
    <source>
        <dbReference type="EMBL" id="CBI06703.1"/>
    </source>
</evidence>
<dbReference type="EMBL" id="CABQ01000009">
    <property type="protein sequence ID" value="CBI06703.1"/>
    <property type="molecule type" value="Genomic_DNA"/>
</dbReference>
<sequence length="21" mass="2477">MRHTTMKANLLVKPNFSRQGF</sequence>
<organism evidence="1">
    <name type="scientific">mine drainage metagenome</name>
    <dbReference type="NCBI Taxonomy" id="410659"/>
    <lineage>
        <taxon>unclassified sequences</taxon>
        <taxon>metagenomes</taxon>
        <taxon>ecological metagenomes</taxon>
    </lineage>
</organism>
<protein>
    <submittedName>
        <fullName evidence="1">Uncharacterized protein</fullName>
    </submittedName>
</protein>
<reference evidence="1" key="1">
    <citation type="submission" date="2009-10" db="EMBL/GenBank/DDBJ databases">
        <title>Diversity of trophic interactions inside an arsenic-rich microbial ecosystem.</title>
        <authorList>
            <person name="Bertin P.N."/>
            <person name="Heinrich-Salmeron A."/>
            <person name="Pelletier E."/>
            <person name="Goulhen-Chollet F."/>
            <person name="Arsene-Ploetze F."/>
            <person name="Gallien S."/>
            <person name="Calteau A."/>
            <person name="Vallenet D."/>
            <person name="Casiot C."/>
            <person name="Chane-Woon-Ming B."/>
            <person name="Giloteaux L."/>
            <person name="Barakat M."/>
            <person name="Bonnefoy V."/>
            <person name="Bruneel O."/>
            <person name="Chandler M."/>
            <person name="Cleiss J."/>
            <person name="Duran R."/>
            <person name="Elbaz-Poulichet F."/>
            <person name="Fonknechten N."/>
            <person name="Lauga B."/>
            <person name="Mornico D."/>
            <person name="Ortet P."/>
            <person name="Schaeffer C."/>
            <person name="Siguier P."/>
            <person name="Alexander Thil Smith A."/>
            <person name="Van Dorsselaer A."/>
            <person name="Weissenbach J."/>
            <person name="Medigue C."/>
            <person name="Le Paslier D."/>
        </authorList>
    </citation>
    <scope>NUCLEOTIDE SEQUENCE</scope>
</reference>